<organism evidence="2 3">
    <name type="scientific">Oceanotoga teriensis</name>
    <dbReference type="NCBI Taxonomy" id="515440"/>
    <lineage>
        <taxon>Bacteria</taxon>
        <taxon>Thermotogati</taxon>
        <taxon>Thermotogota</taxon>
        <taxon>Thermotogae</taxon>
        <taxon>Petrotogales</taxon>
        <taxon>Petrotogaceae</taxon>
        <taxon>Oceanotoga</taxon>
    </lineage>
</organism>
<dbReference type="RefSeq" id="WP_109604652.1">
    <property type="nucleotide sequence ID" value="NZ_JAMHJO010000002.1"/>
</dbReference>
<keyword evidence="3" id="KW-1185">Reference proteome</keyword>
<dbReference type="Pfam" id="PF06149">
    <property type="entry name" value="DUF969"/>
    <property type="match status" value="1"/>
</dbReference>
<evidence type="ECO:0000313" key="2">
    <source>
        <dbReference type="EMBL" id="PWJ95117.1"/>
    </source>
</evidence>
<sequence length="226" mass="24482">MLSLIGVAIIIIGFILKLDTIAVVLVAGVITGLTGGLSIMEILSIIGQTFIDTRYMSLFLLTLPVIGVLERYGLREKAADMIKNMKSVTTGRVLTIYLLIRELAAALSLRLGGHVQFIRPLVNPMAYGAAEKNYGDIDEKTEDEIKGFSAMAENLGNFFGQNVFVAAGGVLLIVATLQEQGIEIKPLDVAKASIPIAIFAFLYGVIQHYILDKKIQKKLSKKNGGK</sequence>
<proteinExistence type="predicted"/>
<dbReference type="EMBL" id="QGGI01000007">
    <property type="protein sequence ID" value="PWJ95117.1"/>
    <property type="molecule type" value="Genomic_DNA"/>
</dbReference>
<name>A0AA45C722_9BACT</name>
<feature type="transmembrane region" description="Helical" evidence="1">
    <location>
        <begin position="7"/>
        <end position="35"/>
    </location>
</feature>
<feature type="transmembrane region" description="Helical" evidence="1">
    <location>
        <begin position="155"/>
        <end position="177"/>
    </location>
</feature>
<accession>A0AA45C722</accession>
<comment type="caution">
    <text evidence="2">The sequence shown here is derived from an EMBL/GenBank/DDBJ whole genome shotgun (WGS) entry which is preliminary data.</text>
</comment>
<keyword evidence="1" id="KW-1133">Transmembrane helix</keyword>
<evidence type="ECO:0000313" key="3">
    <source>
        <dbReference type="Proteomes" id="UP000245921"/>
    </source>
</evidence>
<keyword evidence="1" id="KW-0812">Transmembrane</keyword>
<dbReference type="Proteomes" id="UP000245921">
    <property type="component" value="Unassembled WGS sequence"/>
</dbReference>
<evidence type="ECO:0000256" key="1">
    <source>
        <dbReference type="SAM" id="Phobius"/>
    </source>
</evidence>
<feature type="transmembrane region" description="Helical" evidence="1">
    <location>
        <begin position="55"/>
        <end position="74"/>
    </location>
</feature>
<dbReference type="InterPro" id="IPR010374">
    <property type="entry name" value="DUF969"/>
</dbReference>
<feature type="transmembrane region" description="Helical" evidence="1">
    <location>
        <begin position="189"/>
        <end position="211"/>
    </location>
</feature>
<keyword evidence="1" id="KW-0472">Membrane</keyword>
<dbReference type="AlphaFoldDB" id="A0AA45C722"/>
<gene>
    <name evidence="2" type="ORF">C7380_10772</name>
</gene>
<reference evidence="2 3" key="1">
    <citation type="submission" date="2018-05" db="EMBL/GenBank/DDBJ databases">
        <title>Genomic Encyclopedia of Type Strains, Phase IV (KMG-IV): sequencing the most valuable type-strain genomes for metagenomic binning, comparative biology and taxonomic classification.</title>
        <authorList>
            <person name="Goeker M."/>
        </authorList>
    </citation>
    <scope>NUCLEOTIDE SEQUENCE [LARGE SCALE GENOMIC DNA]</scope>
    <source>
        <strain evidence="2 3">DSM 24906</strain>
    </source>
</reference>
<protein>
    <submittedName>
        <fullName evidence="2">Membrane protein</fullName>
    </submittedName>
</protein>